<dbReference type="PATRIC" id="fig|400772.4.peg.2468"/>
<dbReference type="Pfam" id="PF14017">
    <property type="entry name" value="DUF4233"/>
    <property type="match status" value="1"/>
</dbReference>
<dbReference type="EMBL" id="DMNG01000029">
    <property type="protein sequence ID" value="HAN23322.1"/>
    <property type="molecule type" value="Genomic_DNA"/>
</dbReference>
<keyword evidence="1" id="KW-1133">Transmembrane helix</keyword>
<name>A0A0F0LV03_9MICO</name>
<evidence type="ECO:0000256" key="1">
    <source>
        <dbReference type="SAM" id="Phobius"/>
    </source>
</evidence>
<dbReference type="STRING" id="400772.RR49_02455"/>
<proteinExistence type="predicted"/>
<evidence type="ECO:0000313" key="4">
    <source>
        <dbReference type="Proteomes" id="UP000033451"/>
    </source>
</evidence>
<evidence type="ECO:0000313" key="3">
    <source>
        <dbReference type="EMBL" id="KJL35236.1"/>
    </source>
</evidence>
<feature type="transmembrane region" description="Helical" evidence="1">
    <location>
        <begin position="20"/>
        <end position="38"/>
    </location>
</feature>
<evidence type="ECO:0000313" key="2">
    <source>
        <dbReference type="EMBL" id="HAN23322.1"/>
    </source>
</evidence>
<keyword evidence="4" id="KW-1185">Reference proteome</keyword>
<sequence>MGAVSPRERRRRGAEESLGAVILGFESIVVFLGGLAVYGLKGLPDGVDPWWGIVGGVVVAVIMVLTTLVLRYRWGIWLGWALQVIVFLSGFLAFGLFIVGAIFGAMWGYATIKGAQLDRRNARLVEGAENGD</sequence>
<dbReference type="Proteomes" id="UP000257479">
    <property type="component" value="Unassembled WGS sequence"/>
</dbReference>
<dbReference type="AlphaFoldDB" id="A0A0F0LV03"/>
<dbReference type="InterPro" id="IPR025327">
    <property type="entry name" value="DUF4233"/>
</dbReference>
<feature type="transmembrane region" description="Helical" evidence="1">
    <location>
        <begin position="50"/>
        <end position="70"/>
    </location>
</feature>
<comment type="caution">
    <text evidence="3">The sequence shown here is derived from an EMBL/GenBank/DDBJ whole genome shotgun (WGS) entry which is preliminary data.</text>
</comment>
<dbReference type="OrthoDB" id="3267755at2"/>
<organism evidence="3 4">
    <name type="scientific">Microbacterium ginsengisoli</name>
    <dbReference type="NCBI Taxonomy" id="400772"/>
    <lineage>
        <taxon>Bacteria</taxon>
        <taxon>Bacillati</taxon>
        <taxon>Actinomycetota</taxon>
        <taxon>Actinomycetes</taxon>
        <taxon>Micrococcales</taxon>
        <taxon>Microbacteriaceae</taxon>
        <taxon>Microbacterium</taxon>
    </lineage>
</organism>
<gene>
    <name evidence="2" type="ORF">DCP95_01960</name>
    <name evidence="3" type="ORF">RR49_02455</name>
</gene>
<dbReference type="Proteomes" id="UP000033451">
    <property type="component" value="Unassembled WGS sequence"/>
</dbReference>
<protein>
    <submittedName>
        <fullName evidence="2">DUF4233 domain-containing protein</fullName>
    </submittedName>
</protein>
<keyword evidence="1" id="KW-0472">Membrane</keyword>
<reference evidence="2 5" key="2">
    <citation type="journal article" date="2018" name="Nat. Biotechnol.">
        <title>A standardized bacterial taxonomy based on genome phylogeny substantially revises the tree of life.</title>
        <authorList>
            <person name="Parks D.H."/>
            <person name="Chuvochina M."/>
            <person name="Waite D.W."/>
            <person name="Rinke C."/>
            <person name="Skarshewski A."/>
            <person name="Chaumeil P.A."/>
            <person name="Hugenholtz P."/>
        </authorList>
    </citation>
    <scope>NUCLEOTIDE SEQUENCE [LARGE SCALE GENOMIC DNA]</scope>
    <source>
        <strain evidence="2">UBA9152</strain>
    </source>
</reference>
<keyword evidence="1" id="KW-0812">Transmembrane</keyword>
<dbReference type="EMBL" id="JYIY01000079">
    <property type="protein sequence ID" value="KJL35236.1"/>
    <property type="molecule type" value="Genomic_DNA"/>
</dbReference>
<reference evidence="3 4" key="1">
    <citation type="submission" date="2015-02" db="EMBL/GenBank/DDBJ databases">
        <title>Draft genome sequences of ten Microbacterium spp. with emphasis on heavy metal contaminated environments.</title>
        <authorList>
            <person name="Corretto E."/>
        </authorList>
    </citation>
    <scope>NUCLEOTIDE SEQUENCE [LARGE SCALE GENOMIC DNA]</scope>
    <source>
        <strain evidence="3 4">DSM 18659</strain>
    </source>
</reference>
<accession>A0A0F0LV03</accession>
<feature type="transmembrane region" description="Helical" evidence="1">
    <location>
        <begin position="77"/>
        <end position="110"/>
    </location>
</feature>
<evidence type="ECO:0000313" key="5">
    <source>
        <dbReference type="Proteomes" id="UP000257479"/>
    </source>
</evidence>
<dbReference type="RefSeq" id="WP_045248368.1">
    <property type="nucleotide sequence ID" value="NZ_JYIY01000079.1"/>
</dbReference>